<keyword evidence="2" id="KW-1185">Reference proteome</keyword>
<proteinExistence type="predicted"/>
<dbReference type="EMBL" id="ML122261">
    <property type="protein sequence ID" value="RPD61824.1"/>
    <property type="molecule type" value="Genomic_DNA"/>
</dbReference>
<gene>
    <name evidence="1" type="ORF">L227DRAFT_652533</name>
</gene>
<dbReference type="AlphaFoldDB" id="A0A5C2SF47"/>
<evidence type="ECO:0000313" key="2">
    <source>
        <dbReference type="Proteomes" id="UP000313359"/>
    </source>
</evidence>
<evidence type="ECO:0000313" key="1">
    <source>
        <dbReference type="EMBL" id="RPD61824.1"/>
    </source>
</evidence>
<sequence>MPAVTIPCCPTAIPIDDASDSDSAKENVTTTHLPLFKSMTIPKGTTKIENPFSVAGIPKLEKFVNLDHLPDILVVYDKGDITNRSAGSRPVYYKRAYPKAENVVPGNPRRAALFLDTANCIDKGRRSSVYQAPFIATLGPKGAPRKHVLVAAKVANNTCRCHQLLRDEARGFSTFPDQFFDDTNASPWALGPEYAPLVEHLPAMRPRYLLSWAARMNPKPTPQEMVPPIAPRFYGYYVPIESETSTRSLARSHRNCEDFQNSNCDVSHWPKSIMLMEDCGRRINPGTLPLRHRVQCLQLVERMHLLGFSHGHARASNMLVQPGPLSLPQEKRSMDTPSFRLISLGRWRGVFHPLALESAQGAMRAFVKGRENDVFFALHELRLISAPTSHVEKE</sequence>
<reference evidence="1" key="1">
    <citation type="journal article" date="2018" name="Genome Biol. Evol.">
        <title>Genomics and development of Lentinus tigrinus, a white-rot wood-decaying mushroom with dimorphic fruiting bodies.</title>
        <authorList>
            <person name="Wu B."/>
            <person name="Xu Z."/>
            <person name="Knudson A."/>
            <person name="Carlson A."/>
            <person name="Chen N."/>
            <person name="Kovaka S."/>
            <person name="LaButti K."/>
            <person name="Lipzen A."/>
            <person name="Pennachio C."/>
            <person name="Riley R."/>
            <person name="Schakwitz W."/>
            <person name="Umezawa K."/>
            <person name="Ohm R.A."/>
            <person name="Grigoriev I.V."/>
            <person name="Nagy L.G."/>
            <person name="Gibbons J."/>
            <person name="Hibbett D."/>
        </authorList>
    </citation>
    <scope>NUCLEOTIDE SEQUENCE [LARGE SCALE GENOMIC DNA]</scope>
    <source>
        <strain evidence="1">ALCF2SS1-6</strain>
    </source>
</reference>
<protein>
    <submittedName>
        <fullName evidence="1">Uncharacterized protein</fullName>
    </submittedName>
</protein>
<dbReference type="STRING" id="1328759.A0A5C2SF47"/>
<accession>A0A5C2SF47</accession>
<organism evidence="1 2">
    <name type="scientific">Lentinus tigrinus ALCF2SS1-6</name>
    <dbReference type="NCBI Taxonomy" id="1328759"/>
    <lineage>
        <taxon>Eukaryota</taxon>
        <taxon>Fungi</taxon>
        <taxon>Dikarya</taxon>
        <taxon>Basidiomycota</taxon>
        <taxon>Agaricomycotina</taxon>
        <taxon>Agaricomycetes</taxon>
        <taxon>Polyporales</taxon>
        <taxon>Polyporaceae</taxon>
        <taxon>Lentinus</taxon>
    </lineage>
</organism>
<dbReference type="Proteomes" id="UP000313359">
    <property type="component" value="Unassembled WGS sequence"/>
</dbReference>
<dbReference type="OrthoDB" id="5327923at2759"/>
<name>A0A5C2SF47_9APHY</name>